<feature type="compositionally biased region" description="Low complexity" evidence="1">
    <location>
        <begin position="759"/>
        <end position="797"/>
    </location>
</feature>
<keyword evidence="3" id="KW-1185">Reference proteome</keyword>
<dbReference type="EMBL" id="JAEPRB010000242">
    <property type="protein sequence ID" value="KAG2218259.1"/>
    <property type="molecule type" value="Genomic_DNA"/>
</dbReference>
<comment type="caution">
    <text evidence="2">The sequence shown here is derived from an EMBL/GenBank/DDBJ whole genome shotgun (WGS) entry which is preliminary data.</text>
</comment>
<accession>A0A8H7VKT3</accession>
<dbReference type="Proteomes" id="UP000646827">
    <property type="component" value="Unassembled WGS sequence"/>
</dbReference>
<evidence type="ECO:0000256" key="1">
    <source>
        <dbReference type="SAM" id="MobiDB-lite"/>
    </source>
</evidence>
<sequence length="1085" mass="124383">MINNKRSAPHVIFLVNIVEPNVDTIQHLILNILLYFLDCIDKRTTWGYRFFNGSNNNAATTFISTTTNQSFRSISVNTLETFKQDYLNQQQRQQQCGDNIDSVCSSTFEIIKRTLIQSIAEFHWTNSDLSSESPRRQQQQSLRKQSQIDVKNFIYLVTPMPQTCSSWNDFVASSISTQTLLSSSSKENDIAKSLRLVHTELRRWLWDDYIENRISLSWIDTSSYLSDDDQEAKSIYHGINNVLRPFGGGYTRVSNLTADYNSYGGSFASIFHHLNARTIKVVSEEEALPRSDQELLVAPIQVDMYPINQSKMGLVPNDTKEIDILCAVYRYQINIDSLDTNIPQLYLLVGKNNDDLCTFIQQLKYRNSVAIVKFGNRFGVIEPKAENCILLRLLVSDFKLFDLEPEQSSLDGVIENNTTTTIPAGSNVLDFLNIPATTVKKEKLSVFFKESGQQQQQQQQKSQLKLAPLSSEQASTLEAMKESKVKKEPVTPLPSQEIKEEKDIFQLPSTTETLLSSLQELYYGTLYIQKWTLGDGMKLMYECIDHLLSLSNSILPELITSVKSLSIISSEFDTKHRDLIPSLMDTSSDLSKIPTKEERSYFVEWKNSIIRLRNRDIYELERKARNALKTREGRLQMVIYMLLIWLERRAGKRSKTMKVIKSEEHHPIDLDDPDTENQLNIYYTRVTIWENVYDVAQYLYELESLDIKEHKLDVADVSNSAFCICMNQHLLRIVPDWTKRLLDQCTEGDLMYNAETSLSQTPSITDSQTSTQTSTQRSSQPSSSQQQQQHSQQSQHSQHNKHHHKKQKKRERAPDRIPSSRPKKIRTSDLKDLPFMRREVDLTVRKRPEKNRQAEEATMARIQRSAVNGVPTMKRVGSFIKSAMSPRRSKPEKHEEEEDRVLKVRQPSSPTTPRTRFERDYGFSLSGFGYTPHRHGDDSPHRPRRGSLLSVNNNEESNGVAGDLDLEADVDFDDEGMARTPRRVRQLMMDNTPSGRYSKVRNSPTPHRRPRNNFAEALLDTISASAPASLGNGDDNLDDLCLSGSDDDDDDVLDLTKLSSFNTNPLRLDSDEEDEEDEDNPYLYK</sequence>
<reference evidence="2 3" key="1">
    <citation type="submission" date="2020-12" db="EMBL/GenBank/DDBJ databases">
        <title>Metabolic potential, ecology and presence of endohyphal bacteria is reflected in genomic diversity of Mucoromycotina.</title>
        <authorList>
            <person name="Muszewska A."/>
            <person name="Okrasinska A."/>
            <person name="Steczkiewicz K."/>
            <person name="Drgas O."/>
            <person name="Orlowska M."/>
            <person name="Perlinska-Lenart U."/>
            <person name="Aleksandrzak-Piekarczyk T."/>
            <person name="Szatraj K."/>
            <person name="Zielenkiewicz U."/>
            <person name="Pilsyk S."/>
            <person name="Malc E."/>
            <person name="Mieczkowski P."/>
            <person name="Kruszewska J.S."/>
            <person name="Biernat P."/>
            <person name="Pawlowska J."/>
        </authorList>
    </citation>
    <scope>NUCLEOTIDE SEQUENCE [LARGE SCALE GENOMIC DNA]</scope>
    <source>
        <strain evidence="2 3">CBS 142.35</strain>
    </source>
</reference>
<evidence type="ECO:0000313" key="2">
    <source>
        <dbReference type="EMBL" id="KAG2218259.1"/>
    </source>
</evidence>
<evidence type="ECO:0008006" key="4">
    <source>
        <dbReference type="Google" id="ProtNLM"/>
    </source>
</evidence>
<feature type="compositionally biased region" description="Polar residues" evidence="1">
    <location>
        <begin position="989"/>
        <end position="1005"/>
    </location>
</feature>
<name>A0A8H7VKT3_9FUNG</name>
<gene>
    <name evidence="2" type="ORF">INT45_006260</name>
</gene>
<feature type="region of interest" description="Disordered" evidence="1">
    <location>
        <begin position="880"/>
        <end position="968"/>
    </location>
</feature>
<dbReference type="OrthoDB" id="2144998at2759"/>
<dbReference type="AlphaFoldDB" id="A0A8H7VKT3"/>
<feature type="compositionally biased region" description="Acidic residues" evidence="1">
    <location>
        <begin position="1070"/>
        <end position="1085"/>
    </location>
</feature>
<proteinExistence type="predicted"/>
<feature type="region of interest" description="Disordered" evidence="1">
    <location>
        <begin position="756"/>
        <end position="833"/>
    </location>
</feature>
<feature type="region of interest" description="Disordered" evidence="1">
    <location>
        <begin position="1041"/>
        <end position="1085"/>
    </location>
</feature>
<feature type="region of interest" description="Disordered" evidence="1">
    <location>
        <begin position="988"/>
        <end position="1011"/>
    </location>
</feature>
<organism evidence="2 3">
    <name type="scientific">Circinella minor</name>
    <dbReference type="NCBI Taxonomy" id="1195481"/>
    <lineage>
        <taxon>Eukaryota</taxon>
        <taxon>Fungi</taxon>
        <taxon>Fungi incertae sedis</taxon>
        <taxon>Mucoromycota</taxon>
        <taxon>Mucoromycotina</taxon>
        <taxon>Mucoromycetes</taxon>
        <taxon>Mucorales</taxon>
        <taxon>Lichtheimiaceae</taxon>
        <taxon>Circinella</taxon>
    </lineage>
</organism>
<feature type="compositionally biased region" description="Low complexity" evidence="1">
    <location>
        <begin position="946"/>
        <end position="960"/>
    </location>
</feature>
<evidence type="ECO:0000313" key="3">
    <source>
        <dbReference type="Proteomes" id="UP000646827"/>
    </source>
</evidence>
<protein>
    <recommendedName>
        <fullName evidence="4">DNA replication regulator Sld3 C-terminal domain-containing protein</fullName>
    </recommendedName>
</protein>
<feature type="compositionally biased region" description="Basic residues" evidence="1">
    <location>
        <begin position="798"/>
        <end position="811"/>
    </location>
</feature>